<sequence>MKFCGAFELALRGHVETDSSVNPGIFRGLMDLVSSLHTVLEEHLKTATTPTCSRRPISTMRPTCSMRPTCTRGPTSTR</sequence>
<reference evidence="2 3" key="1">
    <citation type="submission" date="2020-03" db="EMBL/GenBank/DDBJ databases">
        <title>Dissostichus mawsoni Genome sequencing and assembly.</title>
        <authorList>
            <person name="Park H."/>
        </authorList>
    </citation>
    <scope>NUCLEOTIDE SEQUENCE [LARGE SCALE GENOMIC DNA]</scope>
    <source>
        <strain evidence="2">DM0001</strain>
        <tissue evidence="2">Muscle</tissue>
    </source>
</reference>
<comment type="caution">
    <text evidence="2">The sequence shown here is derived from an EMBL/GenBank/DDBJ whole genome shotgun (WGS) entry which is preliminary data.</text>
</comment>
<dbReference type="EMBL" id="JAAKFY010000006">
    <property type="protein sequence ID" value="KAF3856805.1"/>
    <property type="molecule type" value="Genomic_DNA"/>
</dbReference>
<evidence type="ECO:0000313" key="2">
    <source>
        <dbReference type="EMBL" id="KAF3856805.1"/>
    </source>
</evidence>
<evidence type="ECO:0000256" key="1">
    <source>
        <dbReference type="SAM" id="MobiDB-lite"/>
    </source>
</evidence>
<keyword evidence="3" id="KW-1185">Reference proteome</keyword>
<organism evidence="2 3">
    <name type="scientific">Dissostichus mawsoni</name>
    <name type="common">Antarctic cod</name>
    <dbReference type="NCBI Taxonomy" id="36200"/>
    <lineage>
        <taxon>Eukaryota</taxon>
        <taxon>Metazoa</taxon>
        <taxon>Chordata</taxon>
        <taxon>Craniata</taxon>
        <taxon>Vertebrata</taxon>
        <taxon>Euteleostomi</taxon>
        <taxon>Actinopterygii</taxon>
        <taxon>Neopterygii</taxon>
        <taxon>Teleostei</taxon>
        <taxon>Neoteleostei</taxon>
        <taxon>Acanthomorphata</taxon>
        <taxon>Eupercaria</taxon>
        <taxon>Perciformes</taxon>
        <taxon>Notothenioidei</taxon>
        <taxon>Nototheniidae</taxon>
        <taxon>Dissostichus</taxon>
    </lineage>
</organism>
<evidence type="ECO:0000313" key="3">
    <source>
        <dbReference type="Proteomes" id="UP000518266"/>
    </source>
</evidence>
<proteinExistence type="predicted"/>
<dbReference type="OrthoDB" id="6617140at2759"/>
<gene>
    <name evidence="2" type="ORF">F7725_017528</name>
</gene>
<protein>
    <submittedName>
        <fullName evidence="2">Uncharacterized protein</fullName>
    </submittedName>
</protein>
<name>A0A7J5Z4P0_DISMA</name>
<dbReference type="AlphaFoldDB" id="A0A7J5Z4P0"/>
<feature type="region of interest" description="Disordered" evidence="1">
    <location>
        <begin position="50"/>
        <end position="78"/>
    </location>
</feature>
<accession>A0A7J5Z4P0</accession>
<dbReference type="Proteomes" id="UP000518266">
    <property type="component" value="Unassembled WGS sequence"/>
</dbReference>
<feature type="compositionally biased region" description="Polar residues" evidence="1">
    <location>
        <begin position="60"/>
        <end position="78"/>
    </location>
</feature>